<dbReference type="Proteomes" id="UP000010729">
    <property type="component" value="Unassembled WGS sequence"/>
</dbReference>
<gene>
    <name evidence="2" type="ORF">D477_004486</name>
</gene>
<comment type="caution">
    <text evidence="2">The sequence shown here is derived from an EMBL/GenBank/DDBJ whole genome shotgun (WGS) entry which is preliminary data.</text>
</comment>
<dbReference type="InterPro" id="IPR036397">
    <property type="entry name" value="RNaseH_sf"/>
</dbReference>
<sequence length="308" mass="33138">MQFPVPVPPVRRFISAADALTSRSGISVHTEYRRGHFLWAAVRTAGEHVAGIRSGSVITESVNGSQHALLKAICDAVRQLQCGTSADVFCLSEDQAESLRLLGIDVSALYPPAPAVLALQEAINARVQELFARLEIATDASRGQRSRWVGHGWVLVFPDGMKPSLGHKAMDGGSVLEGELRAIRLALLAARNIYVGALDGRSAVTVSSDSQLALRMINQPGFEPPSANGRCANEVLRIRGLVRCANVDFRWVKGHADNMPNIYADRLAVLSRRCQEAGLSDEETSRLAAGVREEARNQLLGSALALAA</sequence>
<proteinExistence type="predicted"/>
<dbReference type="AlphaFoldDB" id="N1V5X7"/>
<keyword evidence="3" id="KW-1185">Reference proteome</keyword>
<reference evidence="2 3" key="1">
    <citation type="journal article" date="2013" name="Genome Announc.">
        <title>Draft Genome Sequence of Arthrobacter crystallopoietes Strain BAB-32, Revealing Genes for Bioremediation.</title>
        <authorList>
            <person name="Joshi M.N."/>
            <person name="Pandit A.S."/>
            <person name="Sharma A."/>
            <person name="Pandya R.V."/>
            <person name="Desai S.M."/>
            <person name="Saxena A.K."/>
            <person name="Bagatharia S.B."/>
        </authorList>
    </citation>
    <scope>NUCLEOTIDE SEQUENCE [LARGE SCALE GENOMIC DNA]</scope>
    <source>
        <strain evidence="2 3">BAB-32</strain>
    </source>
</reference>
<accession>N1V5X7</accession>
<dbReference type="OrthoDB" id="4923321at2"/>
<organism evidence="2 3">
    <name type="scientific">Arthrobacter crystallopoietes BAB-32</name>
    <dbReference type="NCBI Taxonomy" id="1246476"/>
    <lineage>
        <taxon>Bacteria</taxon>
        <taxon>Bacillati</taxon>
        <taxon>Actinomycetota</taxon>
        <taxon>Actinomycetes</taxon>
        <taxon>Micrococcales</taxon>
        <taxon>Micrococcaceae</taxon>
        <taxon>Crystallibacter</taxon>
    </lineage>
</organism>
<protein>
    <submittedName>
        <fullName evidence="2">Ribonuclease H</fullName>
    </submittedName>
</protein>
<evidence type="ECO:0000313" key="2">
    <source>
        <dbReference type="EMBL" id="EMY35404.1"/>
    </source>
</evidence>
<dbReference type="PROSITE" id="PS50879">
    <property type="entry name" value="RNASE_H_1"/>
    <property type="match status" value="1"/>
</dbReference>
<dbReference type="InterPro" id="IPR002156">
    <property type="entry name" value="RNaseH_domain"/>
</dbReference>
<evidence type="ECO:0000313" key="3">
    <source>
        <dbReference type="Proteomes" id="UP000010729"/>
    </source>
</evidence>
<dbReference type="SUPFAM" id="SSF53098">
    <property type="entry name" value="Ribonuclease H-like"/>
    <property type="match status" value="1"/>
</dbReference>
<dbReference type="EMBL" id="ANPE02000074">
    <property type="protein sequence ID" value="EMY35404.1"/>
    <property type="molecule type" value="Genomic_DNA"/>
</dbReference>
<dbReference type="InterPro" id="IPR012337">
    <property type="entry name" value="RNaseH-like_sf"/>
</dbReference>
<dbReference type="Pfam" id="PF00075">
    <property type="entry name" value="RNase_H"/>
    <property type="match status" value="1"/>
</dbReference>
<feature type="domain" description="RNase H type-1" evidence="1">
    <location>
        <begin position="130"/>
        <end position="273"/>
    </location>
</feature>
<dbReference type="GO" id="GO:0003676">
    <property type="term" value="F:nucleic acid binding"/>
    <property type="evidence" value="ECO:0007669"/>
    <property type="project" value="InterPro"/>
</dbReference>
<name>N1V5X7_9MICC</name>
<dbReference type="GO" id="GO:0004523">
    <property type="term" value="F:RNA-DNA hybrid ribonuclease activity"/>
    <property type="evidence" value="ECO:0007669"/>
    <property type="project" value="InterPro"/>
</dbReference>
<evidence type="ECO:0000259" key="1">
    <source>
        <dbReference type="PROSITE" id="PS50879"/>
    </source>
</evidence>
<dbReference type="Gene3D" id="3.30.420.10">
    <property type="entry name" value="Ribonuclease H-like superfamily/Ribonuclease H"/>
    <property type="match status" value="1"/>
</dbReference>